<keyword evidence="7" id="KW-0472">Membrane</keyword>
<evidence type="ECO:0000313" key="9">
    <source>
        <dbReference type="EMBL" id="TRW15267.1"/>
    </source>
</evidence>
<comment type="similarity">
    <text evidence="2">Belongs to the FliN/MopA/SpaO family.</text>
</comment>
<dbReference type="SUPFAM" id="SSF101801">
    <property type="entry name" value="Surface presentation of antigens (SPOA)"/>
    <property type="match status" value="1"/>
</dbReference>
<evidence type="ECO:0000256" key="2">
    <source>
        <dbReference type="ARBA" id="ARBA00009226"/>
    </source>
</evidence>
<keyword evidence="4" id="KW-1003">Cell membrane</keyword>
<keyword evidence="6" id="KW-0283">Flagellar rotation</keyword>
<dbReference type="PANTHER" id="PTHR43484">
    <property type="match status" value="1"/>
</dbReference>
<feature type="domain" description="Flagellar motor switch protein FliN-like C-terminal" evidence="8">
    <location>
        <begin position="2"/>
        <end position="65"/>
    </location>
</feature>
<comment type="subcellular location">
    <subcellularLocation>
        <location evidence="1">Cell membrane</location>
        <topology evidence="1">Peripheral membrane protein</topology>
        <orientation evidence="1">Cytoplasmic side</orientation>
    </subcellularLocation>
</comment>
<dbReference type="InterPro" id="IPR001543">
    <property type="entry name" value="FliN-like_C"/>
</dbReference>
<keyword evidence="10" id="KW-1185">Reference proteome</keyword>
<dbReference type="PANTHER" id="PTHR43484:SF1">
    <property type="entry name" value="FLAGELLAR MOTOR SWITCH PROTEIN FLIN"/>
    <property type="match status" value="1"/>
</dbReference>
<dbReference type="Gene3D" id="2.30.330.10">
    <property type="entry name" value="SpoA-like"/>
    <property type="match status" value="1"/>
</dbReference>
<dbReference type="InterPro" id="IPR051469">
    <property type="entry name" value="FliN/MopA/SpaO"/>
</dbReference>
<name>A0A552UAM8_9SPHN</name>
<dbReference type="GO" id="GO:0005886">
    <property type="term" value="C:plasma membrane"/>
    <property type="evidence" value="ECO:0007669"/>
    <property type="project" value="UniProtKB-SubCell"/>
</dbReference>
<comment type="caution">
    <text evidence="9">The sequence shown here is derived from an EMBL/GenBank/DDBJ whole genome shotgun (WGS) entry which is preliminary data.</text>
</comment>
<evidence type="ECO:0000256" key="1">
    <source>
        <dbReference type="ARBA" id="ARBA00004413"/>
    </source>
</evidence>
<dbReference type="GO" id="GO:0006935">
    <property type="term" value="P:chemotaxis"/>
    <property type="evidence" value="ECO:0007669"/>
    <property type="project" value="UniProtKB-KW"/>
</dbReference>
<keyword evidence="5" id="KW-0145">Chemotaxis</keyword>
<dbReference type="PRINTS" id="PR00956">
    <property type="entry name" value="FLGMOTORFLIN"/>
</dbReference>
<dbReference type="AlphaFoldDB" id="A0A552UAM8"/>
<accession>A0A552UAM8</accession>
<evidence type="ECO:0000256" key="4">
    <source>
        <dbReference type="ARBA" id="ARBA00022475"/>
    </source>
</evidence>
<dbReference type="GO" id="GO:0009425">
    <property type="term" value="C:bacterial-type flagellum basal body"/>
    <property type="evidence" value="ECO:0007669"/>
    <property type="project" value="InterPro"/>
</dbReference>
<dbReference type="InterPro" id="IPR036429">
    <property type="entry name" value="SpoA-like_sf"/>
</dbReference>
<dbReference type="GO" id="GO:0003774">
    <property type="term" value="F:cytoskeletal motor activity"/>
    <property type="evidence" value="ECO:0007669"/>
    <property type="project" value="InterPro"/>
</dbReference>
<evidence type="ECO:0000259" key="8">
    <source>
        <dbReference type="Pfam" id="PF01052"/>
    </source>
</evidence>
<proteinExistence type="inferred from homology"/>
<dbReference type="GO" id="GO:0071973">
    <property type="term" value="P:bacterial-type flagellum-dependent cell motility"/>
    <property type="evidence" value="ECO:0007669"/>
    <property type="project" value="InterPro"/>
</dbReference>
<evidence type="ECO:0000256" key="6">
    <source>
        <dbReference type="ARBA" id="ARBA00022779"/>
    </source>
</evidence>
<evidence type="ECO:0000313" key="10">
    <source>
        <dbReference type="Proteomes" id="UP000317894"/>
    </source>
</evidence>
<reference evidence="9 10" key="1">
    <citation type="submission" date="2019-07" db="EMBL/GenBank/DDBJ databases">
        <title>Novel species isolated from glacier.</title>
        <authorList>
            <person name="Liu Q."/>
            <person name="Xin Y.-H."/>
        </authorList>
    </citation>
    <scope>NUCLEOTIDE SEQUENCE [LARGE SCALE GENOMIC DNA]</scope>
    <source>
        <strain evidence="9 10">LB1R16</strain>
    </source>
</reference>
<organism evidence="9 10">
    <name type="scientific">Glacieibacterium frigidum</name>
    <dbReference type="NCBI Taxonomy" id="2593303"/>
    <lineage>
        <taxon>Bacteria</taxon>
        <taxon>Pseudomonadati</taxon>
        <taxon>Pseudomonadota</taxon>
        <taxon>Alphaproteobacteria</taxon>
        <taxon>Sphingomonadales</taxon>
        <taxon>Sphingosinicellaceae</taxon>
        <taxon>Glacieibacterium</taxon>
    </lineage>
</organism>
<gene>
    <name evidence="9" type="ORF">FMM06_10185</name>
</gene>
<dbReference type="Pfam" id="PF01052">
    <property type="entry name" value="FliMN_C"/>
    <property type="match status" value="1"/>
</dbReference>
<protein>
    <recommendedName>
        <fullName evidence="3">Flagellar motor switch protein FliN</fullName>
    </recommendedName>
</protein>
<dbReference type="InterPro" id="IPR001172">
    <property type="entry name" value="FliN_T3SS_HrcQb"/>
</dbReference>
<evidence type="ECO:0000256" key="5">
    <source>
        <dbReference type="ARBA" id="ARBA00022500"/>
    </source>
</evidence>
<evidence type="ECO:0000256" key="3">
    <source>
        <dbReference type="ARBA" id="ARBA00021897"/>
    </source>
</evidence>
<dbReference type="OrthoDB" id="9790303at2"/>
<evidence type="ECO:0000256" key="7">
    <source>
        <dbReference type="ARBA" id="ARBA00023136"/>
    </source>
</evidence>
<dbReference type="Proteomes" id="UP000317894">
    <property type="component" value="Unassembled WGS sequence"/>
</dbReference>
<sequence length="66" mass="7127">MRLSVEIGAARLTLAALSALEPGGIVELDRRSDELIDILVNDRLLARGEVVTIGDRFGVRLVELVA</sequence>
<dbReference type="EMBL" id="VJWA01000002">
    <property type="protein sequence ID" value="TRW15267.1"/>
    <property type="molecule type" value="Genomic_DNA"/>
</dbReference>